<dbReference type="PIRSF" id="PIRSF031890">
    <property type="entry name" value="UCP031890_transporter_Tim44"/>
    <property type="match status" value="1"/>
</dbReference>
<evidence type="ECO:0000313" key="5">
    <source>
        <dbReference type="Proteomes" id="UP000646579"/>
    </source>
</evidence>
<keyword evidence="2" id="KW-0812">Transmembrane</keyword>
<evidence type="ECO:0000256" key="1">
    <source>
        <dbReference type="SAM" id="MobiDB-lite"/>
    </source>
</evidence>
<feature type="compositionally biased region" description="Basic and acidic residues" evidence="1">
    <location>
        <begin position="32"/>
        <end position="53"/>
    </location>
</feature>
<feature type="region of interest" description="Disordered" evidence="1">
    <location>
        <begin position="30"/>
        <end position="55"/>
    </location>
</feature>
<evidence type="ECO:0000313" key="4">
    <source>
        <dbReference type="EMBL" id="GHA23343.1"/>
    </source>
</evidence>
<accession>A0A918S605</accession>
<gene>
    <name evidence="4" type="ORF">GCM10007989_18530</name>
</gene>
<sequence length="241" mass="26791">MDEFLDLPTLIVIGVAVVILFRLRSVLGTRTGNERPPAERHRQRDAANDKATADDTVVPLRRAGTGAPDLDDERRQRKLEAEIEQQAKDNEKLAADLRAVAETDPSFMPRSFLEGAKGAYEMIVTAFAEGDKATLKSLLEKDVFEDFQRAMAEREAAGQRVDFTFVGLPKIAIVDAEADRRQVAVTVLFNAEVVSATYDKDNNLIEGHAEHVQAIADEWTFARNPKSRDPNWKVIGTSQVD</sequence>
<keyword evidence="2" id="KW-1133">Transmembrane helix</keyword>
<feature type="transmembrane region" description="Helical" evidence="2">
    <location>
        <begin position="6"/>
        <end position="23"/>
    </location>
</feature>
<keyword evidence="5" id="KW-1185">Reference proteome</keyword>
<dbReference type="Proteomes" id="UP000646579">
    <property type="component" value="Unassembled WGS sequence"/>
</dbReference>
<dbReference type="InterPro" id="IPR007379">
    <property type="entry name" value="Tim44-like_dom"/>
</dbReference>
<dbReference type="Gene3D" id="3.10.450.240">
    <property type="match status" value="1"/>
</dbReference>
<dbReference type="InterPro" id="IPR016985">
    <property type="entry name" value="UCP031890_Tim44-rel"/>
</dbReference>
<name>A0A918S605_9HYPH</name>
<proteinExistence type="predicted"/>
<evidence type="ECO:0000259" key="3">
    <source>
        <dbReference type="SMART" id="SM00978"/>
    </source>
</evidence>
<dbReference type="AlphaFoldDB" id="A0A918S605"/>
<protein>
    <submittedName>
        <fullName evidence="4">Calcium-binding protein</fullName>
    </submittedName>
</protein>
<dbReference type="SUPFAM" id="SSF54427">
    <property type="entry name" value="NTF2-like"/>
    <property type="match status" value="1"/>
</dbReference>
<dbReference type="Pfam" id="PF04280">
    <property type="entry name" value="Tim44"/>
    <property type="match status" value="1"/>
</dbReference>
<dbReference type="NCBIfam" id="NF033779">
    <property type="entry name" value="Tim44_TimA_adap"/>
    <property type="match status" value="1"/>
</dbReference>
<dbReference type="EMBL" id="BMZE01000002">
    <property type="protein sequence ID" value="GHA23343.1"/>
    <property type="molecule type" value="Genomic_DNA"/>
</dbReference>
<evidence type="ECO:0000256" key="2">
    <source>
        <dbReference type="SAM" id="Phobius"/>
    </source>
</evidence>
<organism evidence="4 5">
    <name type="scientific">Devosia pacifica</name>
    <dbReference type="NCBI Taxonomy" id="1335967"/>
    <lineage>
        <taxon>Bacteria</taxon>
        <taxon>Pseudomonadati</taxon>
        <taxon>Pseudomonadota</taxon>
        <taxon>Alphaproteobacteria</taxon>
        <taxon>Hyphomicrobiales</taxon>
        <taxon>Devosiaceae</taxon>
        <taxon>Devosia</taxon>
    </lineage>
</organism>
<reference evidence="4" key="1">
    <citation type="journal article" date="2014" name="Int. J. Syst. Evol. Microbiol.">
        <title>Complete genome sequence of Corynebacterium casei LMG S-19264T (=DSM 44701T), isolated from a smear-ripened cheese.</title>
        <authorList>
            <consortium name="US DOE Joint Genome Institute (JGI-PGF)"/>
            <person name="Walter F."/>
            <person name="Albersmeier A."/>
            <person name="Kalinowski J."/>
            <person name="Ruckert C."/>
        </authorList>
    </citation>
    <scope>NUCLEOTIDE SEQUENCE</scope>
    <source>
        <strain evidence="4">KCTC 32437</strain>
    </source>
</reference>
<dbReference type="InterPro" id="IPR032710">
    <property type="entry name" value="NTF2-like_dom_sf"/>
</dbReference>
<dbReference type="RefSeq" id="WP_189425405.1">
    <property type="nucleotide sequence ID" value="NZ_BMZE01000002.1"/>
</dbReference>
<comment type="caution">
    <text evidence="4">The sequence shown here is derived from an EMBL/GenBank/DDBJ whole genome shotgun (WGS) entry which is preliminary data.</text>
</comment>
<feature type="domain" description="Tim44-like" evidence="3">
    <location>
        <begin position="93"/>
        <end position="239"/>
    </location>
</feature>
<keyword evidence="2" id="KW-0472">Membrane</keyword>
<dbReference type="SMART" id="SM00978">
    <property type="entry name" value="Tim44"/>
    <property type="match status" value="1"/>
</dbReference>
<reference evidence="4" key="2">
    <citation type="submission" date="2020-09" db="EMBL/GenBank/DDBJ databases">
        <authorList>
            <person name="Sun Q."/>
            <person name="Kim S."/>
        </authorList>
    </citation>
    <scope>NUCLEOTIDE SEQUENCE</scope>
    <source>
        <strain evidence="4">KCTC 32437</strain>
    </source>
</reference>